<dbReference type="EMBL" id="JAGGKC010000014">
    <property type="protein sequence ID" value="MBP1919341.1"/>
    <property type="molecule type" value="Genomic_DNA"/>
</dbReference>
<gene>
    <name evidence="5" type="ORF">J2Z34_001830</name>
</gene>
<dbReference type="InterPro" id="IPR028082">
    <property type="entry name" value="Peripla_BP_I"/>
</dbReference>
<dbReference type="Proteomes" id="UP001519271">
    <property type="component" value="Unassembled WGS sequence"/>
</dbReference>
<dbReference type="PROSITE" id="PS50932">
    <property type="entry name" value="HTH_LACI_2"/>
    <property type="match status" value="1"/>
</dbReference>
<dbReference type="RefSeq" id="WP_245250589.1">
    <property type="nucleotide sequence ID" value="NZ_JAGGKC010000014.1"/>
</dbReference>
<dbReference type="InterPro" id="IPR000843">
    <property type="entry name" value="HTH_LacI"/>
</dbReference>
<evidence type="ECO:0000256" key="2">
    <source>
        <dbReference type="ARBA" id="ARBA00023125"/>
    </source>
</evidence>
<accession>A0ABS4G499</accession>
<name>A0ABS4G499_9CLOT</name>
<dbReference type="InterPro" id="IPR010982">
    <property type="entry name" value="Lambda_DNA-bd_dom_sf"/>
</dbReference>
<keyword evidence="1" id="KW-0805">Transcription regulation</keyword>
<evidence type="ECO:0000313" key="5">
    <source>
        <dbReference type="EMBL" id="MBP1919341.1"/>
    </source>
</evidence>
<dbReference type="SUPFAM" id="SSF47413">
    <property type="entry name" value="lambda repressor-like DNA-binding domains"/>
    <property type="match status" value="1"/>
</dbReference>
<evidence type="ECO:0000259" key="4">
    <source>
        <dbReference type="PROSITE" id="PS50932"/>
    </source>
</evidence>
<dbReference type="Pfam" id="PF13377">
    <property type="entry name" value="Peripla_BP_3"/>
    <property type="match status" value="1"/>
</dbReference>
<evidence type="ECO:0000256" key="3">
    <source>
        <dbReference type="ARBA" id="ARBA00023163"/>
    </source>
</evidence>
<dbReference type="Pfam" id="PF00356">
    <property type="entry name" value="LacI"/>
    <property type="match status" value="1"/>
</dbReference>
<evidence type="ECO:0000313" key="6">
    <source>
        <dbReference type="Proteomes" id="UP001519271"/>
    </source>
</evidence>
<dbReference type="CDD" id="cd06267">
    <property type="entry name" value="PBP1_LacI_sugar_binding-like"/>
    <property type="match status" value="1"/>
</dbReference>
<proteinExistence type="predicted"/>
<dbReference type="CDD" id="cd01392">
    <property type="entry name" value="HTH_LacI"/>
    <property type="match status" value="1"/>
</dbReference>
<sequence>MISRVTITDIAEKCGVSIKTVSRVLNQSPDVKPATRDKVLAAMKEEGYQVNLFARGLKGSRTNIIIVFIDRHQEEHFSLWHNIMIKYLIQYAKKNNLKIVISPSNSEEYLEDETDGFYLLSSGVADGAILLENVKNDKRVEYLEEHGIPYVVFGEPEGEDIYSVSLDNYDVGFKGGTYLAGKGFRDIVFMLGETRFLSNQRRIKGFLDAIEGTGVNHEEIPGIDTIEKAYRETLAILDRRRVDAFFVSGDERAIGVYRAIYEKSLRIPKDVAVLGIDNIPQGKYMFPPMSTIDQDFDTLARECICRVVILLRGGMTEDVKRKILIPGAIIERDST</sequence>
<organism evidence="5 6">
    <name type="scientific">Youngiibacter multivorans</name>
    <dbReference type="NCBI Taxonomy" id="937251"/>
    <lineage>
        <taxon>Bacteria</taxon>
        <taxon>Bacillati</taxon>
        <taxon>Bacillota</taxon>
        <taxon>Clostridia</taxon>
        <taxon>Eubacteriales</taxon>
        <taxon>Clostridiaceae</taxon>
        <taxon>Youngiibacter</taxon>
    </lineage>
</organism>
<dbReference type="Gene3D" id="1.10.260.40">
    <property type="entry name" value="lambda repressor-like DNA-binding domains"/>
    <property type="match status" value="1"/>
</dbReference>
<protein>
    <submittedName>
        <fullName evidence="5">DNA-binding LacI/PurR family transcriptional regulator</fullName>
    </submittedName>
</protein>
<feature type="domain" description="HTH lacI-type" evidence="4">
    <location>
        <begin position="5"/>
        <end position="59"/>
    </location>
</feature>
<keyword evidence="3" id="KW-0804">Transcription</keyword>
<reference evidence="5 6" key="1">
    <citation type="submission" date="2021-03" db="EMBL/GenBank/DDBJ databases">
        <title>Genomic Encyclopedia of Type Strains, Phase IV (KMG-IV): sequencing the most valuable type-strain genomes for metagenomic binning, comparative biology and taxonomic classification.</title>
        <authorList>
            <person name="Goeker M."/>
        </authorList>
    </citation>
    <scope>NUCLEOTIDE SEQUENCE [LARGE SCALE GENOMIC DNA]</scope>
    <source>
        <strain evidence="5 6">DSM 6139</strain>
    </source>
</reference>
<dbReference type="PANTHER" id="PTHR30146:SF109">
    <property type="entry name" value="HTH-TYPE TRANSCRIPTIONAL REGULATOR GALS"/>
    <property type="match status" value="1"/>
</dbReference>
<evidence type="ECO:0000256" key="1">
    <source>
        <dbReference type="ARBA" id="ARBA00023015"/>
    </source>
</evidence>
<dbReference type="GO" id="GO:0003677">
    <property type="term" value="F:DNA binding"/>
    <property type="evidence" value="ECO:0007669"/>
    <property type="project" value="UniProtKB-KW"/>
</dbReference>
<dbReference type="SUPFAM" id="SSF53822">
    <property type="entry name" value="Periplasmic binding protein-like I"/>
    <property type="match status" value="1"/>
</dbReference>
<dbReference type="InterPro" id="IPR046335">
    <property type="entry name" value="LacI/GalR-like_sensor"/>
</dbReference>
<comment type="caution">
    <text evidence="5">The sequence shown here is derived from an EMBL/GenBank/DDBJ whole genome shotgun (WGS) entry which is preliminary data.</text>
</comment>
<dbReference type="SMART" id="SM00354">
    <property type="entry name" value="HTH_LACI"/>
    <property type="match status" value="1"/>
</dbReference>
<keyword evidence="6" id="KW-1185">Reference proteome</keyword>
<keyword evidence="2 5" id="KW-0238">DNA-binding</keyword>
<dbReference type="Gene3D" id="3.40.50.2300">
    <property type="match status" value="2"/>
</dbReference>
<dbReference type="PRINTS" id="PR00036">
    <property type="entry name" value="HTHLACI"/>
</dbReference>
<dbReference type="PANTHER" id="PTHR30146">
    <property type="entry name" value="LACI-RELATED TRANSCRIPTIONAL REPRESSOR"/>
    <property type="match status" value="1"/>
</dbReference>